<evidence type="ECO:0000313" key="3">
    <source>
        <dbReference type="Proteomes" id="UP000634136"/>
    </source>
</evidence>
<gene>
    <name evidence="2" type="ORF">G2W53_044534</name>
</gene>
<dbReference type="Proteomes" id="UP000634136">
    <property type="component" value="Unassembled WGS sequence"/>
</dbReference>
<feature type="region of interest" description="Disordered" evidence="1">
    <location>
        <begin position="1"/>
        <end position="20"/>
    </location>
</feature>
<organism evidence="2 3">
    <name type="scientific">Senna tora</name>
    <dbReference type="NCBI Taxonomy" id="362788"/>
    <lineage>
        <taxon>Eukaryota</taxon>
        <taxon>Viridiplantae</taxon>
        <taxon>Streptophyta</taxon>
        <taxon>Embryophyta</taxon>
        <taxon>Tracheophyta</taxon>
        <taxon>Spermatophyta</taxon>
        <taxon>Magnoliopsida</taxon>
        <taxon>eudicotyledons</taxon>
        <taxon>Gunneridae</taxon>
        <taxon>Pentapetalae</taxon>
        <taxon>rosids</taxon>
        <taxon>fabids</taxon>
        <taxon>Fabales</taxon>
        <taxon>Fabaceae</taxon>
        <taxon>Caesalpinioideae</taxon>
        <taxon>Cassia clade</taxon>
        <taxon>Senna</taxon>
    </lineage>
</organism>
<comment type="caution">
    <text evidence="2">The sequence shown here is derived from an EMBL/GenBank/DDBJ whole genome shotgun (WGS) entry which is preliminary data.</text>
</comment>
<protein>
    <submittedName>
        <fullName evidence="2">Uncharacterized protein</fullName>
    </submittedName>
</protein>
<reference evidence="2" key="1">
    <citation type="submission" date="2020-09" db="EMBL/GenBank/DDBJ databases">
        <title>Genome-Enabled Discovery of Anthraquinone Biosynthesis in Senna tora.</title>
        <authorList>
            <person name="Kang S.-H."/>
            <person name="Pandey R.P."/>
            <person name="Lee C.-M."/>
            <person name="Sim J.-S."/>
            <person name="Jeong J.-T."/>
            <person name="Choi B.-S."/>
            <person name="Jung M."/>
            <person name="Ginzburg D."/>
            <person name="Zhao K."/>
            <person name="Won S.Y."/>
            <person name="Oh T.-J."/>
            <person name="Yu Y."/>
            <person name="Kim N.-H."/>
            <person name="Lee O.R."/>
            <person name="Lee T.-H."/>
            <person name="Bashyal P."/>
            <person name="Kim T.-S."/>
            <person name="Lee W.-H."/>
            <person name="Kawkins C."/>
            <person name="Kim C.-K."/>
            <person name="Kim J.S."/>
            <person name="Ahn B.O."/>
            <person name="Rhee S.Y."/>
            <person name="Sohng J.K."/>
        </authorList>
    </citation>
    <scope>NUCLEOTIDE SEQUENCE</scope>
    <source>
        <tissue evidence="2">Leaf</tissue>
    </source>
</reference>
<feature type="region of interest" description="Disordered" evidence="1">
    <location>
        <begin position="65"/>
        <end position="126"/>
    </location>
</feature>
<feature type="compositionally biased region" description="Basic and acidic residues" evidence="1">
    <location>
        <begin position="166"/>
        <end position="175"/>
    </location>
</feature>
<evidence type="ECO:0000313" key="2">
    <source>
        <dbReference type="EMBL" id="KAF7800972.1"/>
    </source>
</evidence>
<evidence type="ECO:0000256" key="1">
    <source>
        <dbReference type="SAM" id="MobiDB-lite"/>
    </source>
</evidence>
<dbReference type="AlphaFoldDB" id="A0A834SHP4"/>
<feature type="compositionally biased region" description="Basic and acidic residues" evidence="1">
    <location>
        <begin position="109"/>
        <end position="125"/>
    </location>
</feature>
<feature type="compositionally biased region" description="Basic and acidic residues" evidence="1">
    <location>
        <begin position="78"/>
        <end position="98"/>
    </location>
</feature>
<name>A0A834SHP4_9FABA</name>
<feature type="region of interest" description="Disordered" evidence="1">
    <location>
        <begin position="162"/>
        <end position="186"/>
    </location>
</feature>
<dbReference type="EMBL" id="JAAIUW010000070">
    <property type="protein sequence ID" value="KAF7800972.1"/>
    <property type="molecule type" value="Genomic_DNA"/>
</dbReference>
<sequence>MPPKADQLSSPNSSRLIGHEEVKKRCLSRNLGQIFRRLGKKKEKWRGFGTEMKIDGVGLGKKRVEKRKNGRVGGNSRRGRETEIMGERKYEEKGKDLVGHFSASFSPEKMVEEDGKTEREGEEHGAAAVGVAGTAATAAGLRGGGIWLWRFEMEEGFGGYGGLEGWGRKEERRMEGGGLQGRRKKN</sequence>
<accession>A0A834SHP4</accession>
<proteinExistence type="predicted"/>
<keyword evidence="3" id="KW-1185">Reference proteome</keyword>